<feature type="transmembrane region" description="Helical" evidence="19">
    <location>
        <begin position="1047"/>
        <end position="1071"/>
    </location>
</feature>
<feature type="binding site" evidence="18">
    <location>
        <position position="443"/>
    </location>
    <ligand>
        <name>ATP</name>
        <dbReference type="ChEBI" id="CHEBI:30616"/>
    </ligand>
</feature>
<dbReference type="InterPro" id="IPR000719">
    <property type="entry name" value="Prot_kinase_dom"/>
</dbReference>
<evidence type="ECO:0000256" key="14">
    <source>
        <dbReference type="ARBA" id="ARBA00023136"/>
    </source>
</evidence>
<keyword evidence="23" id="KW-1185">Reference proteome</keyword>
<evidence type="ECO:0000256" key="12">
    <source>
        <dbReference type="ARBA" id="ARBA00022840"/>
    </source>
</evidence>
<dbReference type="FunFam" id="3.30.200.20:FF:000178">
    <property type="entry name" value="serine/threonine-protein kinase PBS1-like"/>
    <property type="match status" value="1"/>
</dbReference>
<evidence type="ECO:0000256" key="4">
    <source>
        <dbReference type="ARBA" id="ARBA00022553"/>
    </source>
</evidence>
<evidence type="ECO:0000256" key="1">
    <source>
        <dbReference type="ARBA" id="ARBA00004162"/>
    </source>
</evidence>
<dbReference type="SUPFAM" id="SSF56112">
    <property type="entry name" value="Protein kinase-like (PK-like)"/>
    <property type="match status" value="2"/>
</dbReference>
<dbReference type="GO" id="GO:0005524">
    <property type="term" value="F:ATP binding"/>
    <property type="evidence" value="ECO:0007669"/>
    <property type="project" value="UniProtKB-UniRule"/>
</dbReference>
<protein>
    <recommendedName>
        <fullName evidence="2">non-specific serine/threonine protein kinase</fullName>
        <ecNumber evidence="2">2.7.11.1</ecNumber>
    </recommendedName>
</protein>
<evidence type="ECO:0000256" key="16">
    <source>
        <dbReference type="ARBA" id="ARBA00047899"/>
    </source>
</evidence>
<feature type="signal peptide" evidence="20">
    <location>
        <begin position="1"/>
        <end position="31"/>
    </location>
</feature>
<dbReference type="PROSITE" id="PS00107">
    <property type="entry name" value="PROTEIN_KINASE_ATP"/>
    <property type="match status" value="2"/>
</dbReference>
<keyword evidence="12 18" id="KW-0067">ATP-binding</keyword>
<evidence type="ECO:0000256" key="5">
    <source>
        <dbReference type="ARBA" id="ARBA00022614"/>
    </source>
</evidence>
<evidence type="ECO:0000313" key="23">
    <source>
        <dbReference type="Proteomes" id="UP001222027"/>
    </source>
</evidence>
<keyword evidence="7 19" id="KW-0812">Transmembrane</keyword>
<keyword evidence="4" id="KW-0597">Phosphoprotein</keyword>
<dbReference type="PANTHER" id="PTHR45631">
    <property type="entry name" value="OS07G0107800 PROTEIN-RELATED"/>
    <property type="match status" value="1"/>
</dbReference>
<dbReference type="EMBL" id="JAQQAF010000009">
    <property type="protein sequence ID" value="KAJ8460779.1"/>
    <property type="molecule type" value="Genomic_DNA"/>
</dbReference>
<dbReference type="InterPro" id="IPR001611">
    <property type="entry name" value="Leu-rich_rpt"/>
</dbReference>
<comment type="subcellular location">
    <subcellularLocation>
        <location evidence="1">Cell membrane</location>
        <topology evidence="1">Single-pass membrane protein</topology>
    </subcellularLocation>
</comment>
<evidence type="ECO:0000256" key="20">
    <source>
        <dbReference type="SAM" id="SignalP"/>
    </source>
</evidence>
<dbReference type="PROSITE" id="PS00108">
    <property type="entry name" value="PROTEIN_KINASE_ST"/>
    <property type="match status" value="2"/>
</dbReference>
<evidence type="ECO:0000256" key="8">
    <source>
        <dbReference type="ARBA" id="ARBA00022729"/>
    </source>
</evidence>
<feature type="domain" description="Protein kinase" evidence="21">
    <location>
        <begin position="415"/>
        <end position="691"/>
    </location>
</feature>
<dbReference type="FunFam" id="3.30.200.20:FF:000394">
    <property type="entry name" value="Leucine-rich repeat receptor-like protein kinase"/>
    <property type="match status" value="1"/>
</dbReference>
<dbReference type="GO" id="GO:0004674">
    <property type="term" value="F:protein serine/threonine kinase activity"/>
    <property type="evidence" value="ECO:0007669"/>
    <property type="project" value="UniProtKB-KW"/>
</dbReference>
<dbReference type="CDD" id="cd14066">
    <property type="entry name" value="STKc_IRAK"/>
    <property type="match status" value="2"/>
</dbReference>
<feature type="binding site" evidence="18">
    <location>
        <position position="1137"/>
    </location>
    <ligand>
        <name>ATP</name>
        <dbReference type="ChEBI" id="CHEBI:30616"/>
    </ligand>
</feature>
<evidence type="ECO:0000256" key="3">
    <source>
        <dbReference type="ARBA" id="ARBA00022527"/>
    </source>
</evidence>
<evidence type="ECO:0000256" key="11">
    <source>
        <dbReference type="ARBA" id="ARBA00022777"/>
    </source>
</evidence>
<evidence type="ECO:0000256" key="10">
    <source>
        <dbReference type="ARBA" id="ARBA00022741"/>
    </source>
</evidence>
<dbReference type="EC" id="2.7.11.1" evidence="2"/>
<feature type="transmembrane region" description="Helical" evidence="19">
    <location>
        <begin position="343"/>
        <end position="365"/>
    </location>
</feature>
<dbReference type="InterPro" id="IPR032675">
    <property type="entry name" value="LRR_dom_sf"/>
</dbReference>
<comment type="caution">
    <text evidence="22">The sequence shown here is derived from an EMBL/GenBank/DDBJ whole genome shotgun (WGS) entry which is preliminary data.</text>
</comment>
<dbReference type="SMART" id="SM00220">
    <property type="entry name" value="S_TKc"/>
    <property type="match status" value="2"/>
</dbReference>
<proteinExistence type="predicted"/>
<dbReference type="InterPro" id="IPR017441">
    <property type="entry name" value="Protein_kinase_ATP_BS"/>
</dbReference>
<dbReference type="FunFam" id="3.80.10.10:FF:000129">
    <property type="entry name" value="Leucine-rich repeat receptor-like kinase"/>
    <property type="match status" value="2"/>
</dbReference>
<reference evidence="22 23" key="1">
    <citation type="submission" date="2022-12" db="EMBL/GenBank/DDBJ databases">
        <title>Chromosome-scale assembly of the Ensete ventricosum genome.</title>
        <authorList>
            <person name="Dussert Y."/>
            <person name="Stocks J."/>
            <person name="Wendawek A."/>
            <person name="Woldeyes F."/>
            <person name="Nichols R.A."/>
            <person name="Borrell J.S."/>
        </authorList>
    </citation>
    <scope>NUCLEOTIDE SEQUENCE [LARGE SCALE GENOMIC DNA]</scope>
    <source>
        <strain evidence="23">cv. Maze</strain>
        <tissue evidence="22">Seeds</tissue>
    </source>
</reference>
<keyword evidence="3" id="KW-0723">Serine/threonine-protein kinase</keyword>
<evidence type="ECO:0000256" key="9">
    <source>
        <dbReference type="ARBA" id="ARBA00022737"/>
    </source>
</evidence>
<keyword evidence="11" id="KW-0418">Kinase</keyword>
<dbReference type="FunFam" id="1.10.510.10:FF:000146">
    <property type="entry name" value="LRR receptor-like serine/threonine-protein kinase IOS1"/>
    <property type="match status" value="2"/>
</dbReference>
<keyword evidence="6" id="KW-0808">Transferase</keyword>
<keyword evidence="5" id="KW-0433">Leucine-rich repeat</keyword>
<dbReference type="Gene3D" id="3.80.10.10">
    <property type="entry name" value="Ribonuclease Inhibitor"/>
    <property type="match status" value="2"/>
</dbReference>
<evidence type="ECO:0000259" key="21">
    <source>
        <dbReference type="PROSITE" id="PS50011"/>
    </source>
</evidence>
<dbReference type="InterPro" id="IPR003591">
    <property type="entry name" value="Leu-rich_rpt_typical-subtyp"/>
</dbReference>
<organism evidence="22 23">
    <name type="scientific">Ensete ventricosum</name>
    <name type="common">Abyssinian banana</name>
    <name type="synonym">Musa ensete</name>
    <dbReference type="NCBI Taxonomy" id="4639"/>
    <lineage>
        <taxon>Eukaryota</taxon>
        <taxon>Viridiplantae</taxon>
        <taxon>Streptophyta</taxon>
        <taxon>Embryophyta</taxon>
        <taxon>Tracheophyta</taxon>
        <taxon>Spermatophyta</taxon>
        <taxon>Magnoliopsida</taxon>
        <taxon>Liliopsida</taxon>
        <taxon>Zingiberales</taxon>
        <taxon>Musaceae</taxon>
        <taxon>Ensete</taxon>
    </lineage>
</organism>
<evidence type="ECO:0000313" key="22">
    <source>
        <dbReference type="EMBL" id="KAJ8460779.1"/>
    </source>
</evidence>
<feature type="chain" id="PRO_5043541143" description="non-specific serine/threonine protein kinase" evidence="20">
    <location>
        <begin position="32"/>
        <end position="1429"/>
    </location>
</feature>
<evidence type="ECO:0000256" key="13">
    <source>
        <dbReference type="ARBA" id="ARBA00022989"/>
    </source>
</evidence>
<keyword evidence="10 18" id="KW-0547">Nucleotide-binding</keyword>
<feature type="domain" description="Protein kinase" evidence="21">
    <location>
        <begin position="1109"/>
        <end position="1384"/>
    </location>
</feature>
<dbReference type="Gene3D" id="1.10.510.10">
    <property type="entry name" value="Transferase(Phosphotransferase) domain 1"/>
    <property type="match status" value="2"/>
</dbReference>
<dbReference type="Pfam" id="PF12819">
    <property type="entry name" value="Malectin_like"/>
    <property type="match status" value="1"/>
</dbReference>
<dbReference type="Pfam" id="PF07714">
    <property type="entry name" value="PK_Tyr_Ser-Thr"/>
    <property type="match status" value="2"/>
</dbReference>
<evidence type="ECO:0000256" key="2">
    <source>
        <dbReference type="ARBA" id="ARBA00012513"/>
    </source>
</evidence>
<evidence type="ECO:0000256" key="19">
    <source>
        <dbReference type="SAM" id="Phobius"/>
    </source>
</evidence>
<dbReference type="Gene3D" id="3.30.200.20">
    <property type="entry name" value="Phosphorylase Kinase, domain 1"/>
    <property type="match status" value="2"/>
</dbReference>
<dbReference type="Proteomes" id="UP001222027">
    <property type="component" value="Unassembled WGS sequence"/>
</dbReference>
<keyword evidence="9" id="KW-0677">Repeat</keyword>
<dbReference type="InterPro" id="IPR001245">
    <property type="entry name" value="Ser-Thr/Tyr_kinase_cat_dom"/>
</dbReference>
<accession>A0AAV8PN70</accession>
<evidence type="ECO:0000256" key="15">
    <source>
        <dbReference type="ARBA" id="ARBA00023170"/>
    </source>
</evidence>
<dbReference type="SUPFAM" id="SSF52058">
    <property type="entry name" value="L domain-like"/>
    <property type="match status" value="2"/>
</dbReference>
<evidence type="ECO:0000256" key="18">
    <source>
        <dbReference type="PROSITE-ProRule" id="PRU10141"/>
    </source>
</evidence>
<dbReference type="SMART" id="SM00369">
    <property type="entry name" value="LRR_TYP"/>
    <property type="match status" value="3"/>
</dbReference>
<evidence type="ECO:0000256" key="6">
    <source>
        <dbReference type="ARBA" id="ARBA00022679"/>
    </source>
</evidence>
<keyword evidence="15" id="KW-0675">Receptor</keyword>
<dbReference type="InterPro" id="IPR011009">
    <property type="entry name" value="Kinase-like_dom_sf"/>
</dbReference>
<dbReference type="InterPro" id="IPR008271">
    <property type="entry name" value="Ser/Thr_kinase_AS"/>
</dbReference>
<dbReference type="Pfam" id="PF13855">
    <property type="entry name" value="LRR_8"/>
    <property type="match status" value="2"/>
</dbReference>
<keyword evidence="13 19" id="KW-1133">Transmembrane helix</keyword>
<name>A0AAV8PN70_ENSVE</name>
<sequence length="1429" mass="159634">MAVTAACLASSKMALWFFLLLEIAVVVTVHGQDIQALRYPDDPYDRIWRPWTIQDAWREISTTETISISEKDLFQPPTAVMQTAATPSGNSLKMEFYWTFADAQVPNNEFYVNLFFTEFDSNTSRLFNVYLNDELLKNYTPPFGSVGYLYSTAPLEQASEYHWALNSTGLSTLPPILNAIEVFMAMHLTRAATASGDADAINAIKELYQVKRSWMGDPCAPKQYPWDGLNCSYGTNSSRIIAINLSSSALTGVISSSFAKLTEIKYLDLSYNNLTGPIPDALGTLSSLQVLNLTGNNLNGSIPASLLKKSQQGALTFSYEGNPNLGSDGTSNGSKKKSGTPMIVTYCVVPVVVVLLLVVIIFVVWRVRKFRGSTQDIHARLVIDNFSIPVTVNPDNPFQRENRQFSYKELEKITSKFTNVLGKGGFGAVFLGYLEDGTRVAVKTRSESSSQGTKEFLAEAQNLAKIHHKNLVSLVGYCMDGEHLALVYEFMSQGTLQDHLIGKTPGSTALTWGQRLQIAVEAAQGLEYLHKGCKPPLVHRDVKSTNILLSESLEAKIADFGLSRAFDNANHTHVSTAVVGTPGYLDPEYSSSYQLSAKSDVYSFGVVLFELMTGQPPIVAAGNQTTGLAQWARQKLNNGNIEDVIDPKLRRGYDINSVWKAADVALRCTEHESRRRPTMADVIMELKESFALESAYYRSEFPSTSNWNPHTETASERSQTCAFDVEHFPRFTPSASVKHRISPFIRRSSVREEDRIIARGDELLWIIGDDTYVLCSQSFEHLRRRPSCGQRDQHRRFHKPRLWTHCQLQLCRTQNLVLIVRLNLGNTTNEVVRYPKDRFDRLWEPFVSCLDNDYTPPYLVSNFSDNDDHPLTPSPRYQWALNSTNSSSLPPILNALEVYTPMHLKNKLTYFADVDAIESIREQYSVKRNWMGDPCTPSLYAWEGLNCTSSGTDQTRIVAINLSSSALKGTISSKFAMLTRIESLDLSNNNLTGSIPDELGSLSLLRVLNLTGNDLTGEIPASLRQKSNEGVLIFRYDRDLKRTSKKLSTGVVVILCLLALLLLLGVIFFVWRLRKSTGNISKLGRGHRDNPFQLENRQFTYEELEKITNDFKNDIGKGGFGTVYHGCLEDGTQVAVKLRSHSSSQGTKEFLAEAQNLIRIHHKNLVSLVGYCMDGDHLALVYEFMSMGTLQDHLRVGKSSSVTALNWGQRLQIAVEAAQGLEYLHKGCRPPLIHRDVKTTNILLSDSLEAKIADFGLSKVFQNDVDSHVSTTVVGTPGYLDPEYYFTYQLSEKSDVYSFGVVLLELITGQPPILRLPQNTSLVQWVHERLATGNIEDIVDANLQSLYDVNSIWKTADIAFKCTTRISHQRPTMTDVLMDLKESLTLERARETSEFPSMSSKNLDAETTGISQTSKFDIEYLAGLSPAAR</sequence>
<keyword evidence="14 19" id="KW-0472">Membrane</keyword>
<keyword evidence="8 20" id="KW-0732">Signal</keyword>
<dbReference type="InterPro" id="IPR024788">
    <property type="entry name" value="Malectin-like_Carb-bd_dom"/>
</dbReference>
<gene>
    <name evidence="22" type="ORF">OPV22_033705</name>
</gene>
<dbReference type="PROSITE" id="PS50011">
    <property type="entry name" value="PROTEIN_KINASE_DOM"/>
    <property type="match status" value="2"/>
</dbReference>
<comment type="catalytic activity">
    <reaction evidence="17">
        <text>L-seryl-[protein] + ATP = O-phospho-L-seryl-[protein] + ADP + H(+)</text>
        <dbReference type="Rhea" id="RHEA:17989"/>
        <dbReference type="Rhea" id="RHEA-COMP:9863"/>
        <dbReference type="Rhea" id="RHEA-COMP:11604"/>
        <dbReference type="ChEBI" id="CHEBI:15378"/>
        <dbReference type="ChEBI" id="CHEBI:29999"/>
        <dbReference type="ChEBI" id="CHEBI:30616"/>
        <dbReference type="ChEBI" id="CHEBI:83421"/>
        <dbReference type="ChEBI" id="CHEBI:456216"/>
        <dbReference type="EC" id="2.7.11.1"/>
    </reaction>
</comment>
<comment type="catalytic activity">
    <reaction evidence="16">
        <text>L-threonyl-[protein] + ATP = O-phospho-L-threonyl-[protein] + ADP + H(+)</text>
        <dbReference type="Rhea" id="RHEA:46608"/>
        <dbReference type="Rhea" id="RHEA-COMP:11060"/>
        <dbReference type="Rhea" id="RHEA-COMP:11605"/>
        <dbReference type="ChEBI" id="CHEBI:15378"/>
        <dbReference type="ChEBI" id="CHEBI:30013"/>
        <dbReference type="ChEBI" id="CHEBI:30616"/>
        <dbReference type="ChEBI" id="CHEBI:61977"/>
        <dbReference type="ChEBI" id="CHEBI:456216"/>
        <dbReference type="EC" id="2.7.11.1"/>
    </reaction>
</comment>
<dbReference type="PANTHER" id="PTHR45631:SF204">
    <property type="entry name" value="OS01G0810800 PROTEIN"/>
    <property type="match status" value="1"/>
</dbReference>
<evidence type="ECO:0000256" key="17">
    <source>
        <dbReference type="ARBA" id="ARBA00048679"/>
    </source>
</evidence>
<dbReference type="GO" id="GO:0005886">
    <property type="term" value="C:plasma membrane"/>
    <property type="evidence" value="ECO:0007669"/>
    <property type="project" value="UniProtKB-SubCell"/>
</dbReference>
<evidence type="ECO:0000256" key="7">
    <source>
        <dbReference type="ARBA" id="ARBA00022692"/>
    </source>
</evidence>